<evidence type="ECO:0000256" key="1">
    <source>
        <dbReference type="SAM" id="Phobius"/>
    </source>
</evidence>
<feature type="transmembrane region" description="Helical" evidence="1">
    <location>
        <begin position="188"/>
        <end position="207"/>
    </location>
</feature>
<feature type="transmembrane region" description="Helical" evidence="1">
    <location>
        <begin position="382"/>
        <end position="399"/>
    </location>
</feature>
<dbReference type="Proteomes" id="UP001222680">
    <property type="component" value="Chromosome"/>
</dbReference>
<keyword evidence="1" id="KW-1133">Transmembrane helix</keyword>
<feature type="transmembrane region" description="Helical" evidence="1">
    <location>
        <begin position="319"/>
        <end position="338"/>
    </location>
</feature>
<feature type="transmembrane region" description="Helical" evidence="1">
    <location>
        <begin position="429"/>
        <end position="447"/>
    </location>
</feature>
<organism evidence="2 3">
    <name type="scientific">Edwardsiella ictaluri</name>
    <dbReference type="NCBI Taxonomy" id="67780"/>
    <lineage>
        <taxon>Bacteria</taxon>
        <taxon>Pseudomonadati</taxon>
        <taxon>Pseudomonadota</taxon>
        <taxon>Gammaproteobacteria</taxon>
        <taxon>Enterobacterales</taxon>
        <taxon>Hafniaceae</taxon>
        <taxon>Edwardsiella</taxon>
    </lineage>
</organism>
<keyword evidence="1" id="KW-0812">Transmembrane</keyword>
<sequence length="453" mass="52215">MSLCRSKQFIFFQIFFYIFVIPVCIFFFFQHDSIRGDLLSYIVPIAILCILLCNFICKLYINSTYSLFLVTFSLFICGRFFIVFIENGVNIFSLSFFTNYTLNDYDSVTLILYVLIFLFSMDLGYKLALFGNLTLNPISVDKKWMEYFCIGALLLSPLFLFEMFFTVLDAAHSGYLESKLWQNKAYSFPLSSLAQTIFSIGFSYSLVVGYRRKLFLTIYILMIIASTVIGARGPLLMGLFLLIWLVGKNGTRNLGVFRFLTISLLAVILLSFFIQIVSYRGSGSFSDFSLVSFLSKFLFSQGVSLMVFDISTKVENYPILSYFQTVFPGASAIASMFTHVEYYMTGFQHYMAKTLDESLFSRGFGLDWTLMSDFYVFGGRNIFGFTFLSFFFGVIFCALQNSSKNLFWLIFLTGIFTRLMFLPRSSLSTILPFCFYFVFFVVIIPKLRLFTNK</sequence>
<protein>
    <submittedName>
        <fullName evidence="2">O-antigen polysaccharide polymerase Wzy family protein</fullName>
    </submittedName>
</protein>
<feature type="transmembrane region" description="Helical" evidence="1">
    <location>
        <begin position="41"/>
        <end position="60"/>
    </location>
</feature>
<keyword evidence="3" id="KW-1185">Reference proteome</keyword>
<name>A0ABY8GEK4_EDWIC</name>
<gene>
    <name evidence="2" type="ORF">MAY91_13180</name>
</gene>
<feature type="transmembrane region" description="Helical" evidence="1">
    <location>
        <begin position="9"/>
        <end position="29"/>
    </location>
</feature>
<evidence type="ECO:0000313" key="3">
    <source>
        <dbReference type="Proteomes" id="UP001222680"/>
    </source>
</evidence>
<evidence type="ECO:0000313" key="2">
    <source>
        <dbReference type="EMBL" id="WFN95820.1"/>
    </source>
</evidence>
<feature type="transmembrane region" description="Helical" evidence="1">
    <location>
        <begin position="256"/>
        <end position="276"/>
    </location>
</feature>
<accession>A0ABY8GEK4</accession>
<reference evidence="2 3" key="1">
    <citation type="submission" date="2022-02" db="EMBL/GenBank/DDBJ databases">
        <title>Phenotypic, genotypic and serological characterization of Edwardsiella ictaluri from catfish and ornamental fish species.</title>
        <authorList>
            <person name="Rose D."/>
            <person name="Tekedar H.C."/>
            <person name="Waldbieser G.C."/>
            <person name="Aarattuthodi S."/>
            <person name="Griffin M.J."/>
        </authorList>
    </citation>
    <scope>NUCLEOTIDE SEQUENCE [LARGE SCALE GENOMIC DNA]</scope>
    <source>
        <strain evidence="2 3">13 TAL-140 K3</strain>
    </source>
</reference>
<feature type="transmembrane region" description="Helical" evidence="1">
    <location>
        <begin position="110"/>
        <end position="135"/>
    </location>
</feature>
<feature type="transmembrane region" description="Helical" evidence="1">
    <location>
        <begin position="67"/>
        <end position="85"/>
    </location>
</feature>
<dbReference type="InterPro" id="IPR029468">
    <property type="entry name" value="O-ag_pol_Wzy"/>
</dbReference>
<dbReference type="Pfam" id="PF14296">
    <property type="entry name" value="O-ag_pol_Wzy"/>
    <property type="match status" value="1"/>
</dbReference>
<dbReference type="EMBL" id="CP092014">
    <property type="protein sequence ID" value="WFN95820.1"/>
    <property type="molecule type" value="Genomic_DNA"/>
</dbReference>
<dbReference type="RefSeq" id="WP_128574006.1">
    <property type="nucleotide sequence ID" value="NZ_CP106849.1"/>
</dbReference>
<feature type="transmembrane region" description="Helical" evidence="1">
    <location>
        <begin position="147"/>
        <end position="168"/>
    </location>
</feature>
<proteinExistence type="predicted"/>
<keyword evidence="1" id="KW-0472">Membrane</keyword>
<feature type="transmembrane region" description="Helical" evidence="1">
    <location>
        <begin position="406"/>
        <end position="423"/>
    </location>
</feature>
<feature type="transmembrane region" description="Helical" evidence="1">
    <location>
        <begin position="214"/>
        <end position="244"/>
    </location>
</feature>